<dbReference type="GO" id="GO:1901601">
    <property type="term" value="P:strigolactone biosynthetic process"/>
    <property type="evidence" value="ECO:0007669"/>
    <property type="project" value="TreeGrafter"/>
</dbReference>
<dbReference type="GO" id="GO:0005506">
    <property type="term" value="F:iron ion binding"/>
    <property type="evidence" value="ECO:0007669"/>
    <property type="project" value="InterPro"/>
</dbReference>
<gene>
    <name evidence="2" type="ORF">D8674_022691</name>
</gene>
<dbReference type="OrthoDB" id="416096at2759"/>
<proteinExistence type="predicted"/>
<organism evidence="2 3">
    <name type="scientific">Pyrus ussuriensis x Pyrus communis</name>
    <dbReference type="NCBI Taxonomy" id="2448454"/>
    <lineage>
        <taxon>Eukaryota</taxon>
        <taxon>Viridiplantae</taxon>
        <taxon>Streptophyta</taxon>
        <taxon>Embryophyta</taxon>
        <taxon>Tracheophyta</taxon>
        <taxon>Spermatophyta</taxon>
        <taxon>Magnoliopsida</taxon>
        <taxon>eudicotyledons</taxon>
        <taxon>Gunneridae</taxon>
        <taxon>Pentapetalae</taxon>
        <taxon>rosids</taxon>
        <taxon>fabids</taxon>
        <taxon>Rosales</taxon>
        <taxon>Rosaceae</taxon>
        <taxon>Amygdaloideae</taxon>
        <taxon>Maleae</taxon>
        <taxon>Pyrus</taxon>
    </lineage>
</organism>
<accession>A0A5N5GMT1</accession>
<dbReference type="GO" id="GO:0009536">
    <property type="term" value="C:plastid"/>
    <property type="evidence" value="ECO:0007669"/>
    <property type="project" value="TreeGrafter"/>
</dbReference>
<dbReference type="PANTHER" id="PTHR33591">
    <property type="entry name" value="BETA-CAROTENE ISOMERASE D27"/>
    <property type="match status" value="1"/>
</dbReference>
<protein>
    <submittedName>
        <fullName evidence="2">Beta-carotene isomerase D27</fullName>
    </submittedName>
</protein>
<dbReference type="InterPro" id="IPR038938">
    <property type="entry name" value="D27-like"/>
</dbReference>
<evidence type="ECO:0000313" key="3">
    <source>
        <dbReference type="Proteomes" id="UP000327157"/>
    </source>
</evidence>
<sequence>MEASHFLQGSRFVTTTMARPRHVHERNKLPRCSIIAVLTTPADNMNIATDTIPAGAAIEEKRVYKDNWFDRMAINHLSQNVQAATRLRNNKSGYESLVEAATVASRKFNPEKQRELVLQALDTAFPKPVFSLLRTILPESKFAREYFAIFTTIFFAWLVGPCEVKESEINGRKEKNVVYIKKCRFLEESNCVGMCLNMCKVPSQSFIKTSLGTPVNMVPNFDDMSCEMIFGQNPPEISNDPALKQPCYKLCKVNRRHNSNDCSK</sequence>
<keyword evidence="2" id="KW-0413">Isomerase</keyword>
<evidence type="ECO:0000313" key="2">
    <source>
        <dbReference type="EMBL" id="KAB2616103.1"/>
    </source>
</evidence>
<dbReference type="AlphaFoldDB" id="A0A5N5GMT1"/>
<comment type="caution">
    <text evidence="2">The sequence shown here is derived from an EMBL/GenBank/DDBJ whole genome shotgun (WGS) entry which is preliminary data.</text>
</comment>
<dbReference type="PANTHER" id="PTHR33591:SF1">
    <property type="entry name" value="BETA-CAROTENE ISOMERASE D27, CHLOROPLASTIC"/>
    <property type="match status" value="1"/>
</dbReference>
<evidence type="ECO:0000259" key="1">
    <source>
        <dbReference type="Pfam" id="PF13225"/>
    </source>
</evidence>
<reference evidence="2 3" key="1">
    <citation type="submission" date="2019-09" db="EMBL/GenBank/DDBJ databases">
        <authorList>
            <person name="Ou C."/>
        </authorList>
    </citation>
    <scope>NUCLEOTIDE SEQUENCE [LARGE SCALE GENOMIC DNA]</scope>
    <source>
        <strain evidence="2">S2</strain>
        <tissue evidence="2">Leaf</tissue>
    </source>
</reference>
<dbReference type="GO" id="GO:0016859">
    <property type="term" value="F:cis-trans isomerase activity"/>
    <property type="evidence" value="ECO:0007669"/>
    <property type="project" value="TreeGrafter"/>
</dbReference>
<reference evidence="2 3" key="3">
    <citation type="submission" date="2019-11" db="EMBL/GenBank/DDBJ databases">
        <title>A de novo genome assembly of a pear dwarfing rootstock.</title>
        <authorList>
            <person name="Wang F."/>
            <person name="Wang J."/>
            <person name="Li S."/>
            <person name="Zhang Y."/>
            <person name="Fang M."/>
            <person name="Ma L."/>
            <person name="Zhao Y."/>
            <person name="Jiang S."/>
        </authorList>
    </citation>
    <scope>NUCLEOTIDE SEQUENCE [LARGE SCALE GENOMIC DNA]</scope>
    <source>
        <strain evidence="2">S2</strain>
        <tissue evidence="2">Leaf</tissue>
    </source>
</reference>
<dbReference type="Proteomes" id="UP000327157">
    <property type="component" value="Chromosome 3"/>
</dbReference>
<keyword evidence="3" id="KW-1185">Reference proteome</keyword>
<feature type="domain" description="Beta-carotene isomerase D27-like C-terminal" evidence="1">
    <location>
        <begin position="157"/>
        <end position="238"/>
    </location>
</feature>
<dbReference type="InterPro" id="IPR025114">
    <property type="entry name" value="D27-like_C"/>
</dbReference>
<dbReference type="EMBL" id="SMOL01000402">
    <property type="protein sequence ID" value="KAB2616103.1"/>
    <property type="molecule type" value="Genomic_DNA"/>
</dbReference>
<reference evidence="3" key="2">
    <citation type="submission" date="2019-10" db="EMBL/GenBank/DDBJ databases">
        <title>A de novo genome assembly of a pear dwarfing rootstock.</title>
        <authorList>
            <person name="Wang F."/>
            <person name="Wang J."/>
            <person name="Li S."/>
            <person name="Zhang Y."/>
            <person name="Fang M."/>
            <person name="Ma L."/>
            <person name="Zhao Y."/>
            <person name="Jiang S."/>
        </authorList>
    </citation>
    <scope>NUCLEOTIDE SEQUENCE [LARGE SCALE GENOMIC DNA]</scope>
</reference>
<name>A0A5N5GMT1_9ROSA</name>
<dbReference type="Pfam" id="PF13225">
    <property type="entry name" value="D27-like_C"/>
    <property type="match status" value="1"/>
</dbReference>